<comment type="caution">
    <text evidence="2">The sequence shown here is derived from an EMBL/GenBank/DDBJ whole genome shotgun (WGS) entry which is preliminary data.</text>
</comment>
<name>A0A9W6NLC7_9ACTN</name>
<feature type="chain" id="PRO_5040914370" evidence="1">
    <location>
        <begin position="33"/>
        <end position="240"/>
    </location>
</feature>
<accession>A0A9W6NLC7</accession>
<dbReference type="Gene3D" id="2.160.20.10">
    <property type="entry name" value="Single-stranded right-handed beta-helix, Pectin lyase-like"/>
    <property type="match status" value="1"/>
</dbReference>
<evidence type="ECO:0000313" key="2">
    <source>
        <dbReference type="EMBL" id="GLL01016.1"/>
    </source>
</evidence>
<gene>
    <name evidence="2" type="ORF">GCM10017581_027570</name>
</gene>
<feature type="signal peptide" evidence="1">
    <location>
        <begin position="1"/>
        <end position="32"/>
    </location>
</feature>
<protein>
    <submittedName>
        <fullName evidence="2">Uncharacterized protein</fullName>
    </submittedName>
</protein>
<reference evidence="2" key="2">
    <citation type="submission" date="2023-01" db="EMBL/GenBank/DDBJ databases">
        <authorList>
            <person name="Sun Q."/>
            <person name="Evtushenko L."/>
        </authorList>
    </citation>
    <scope>NUCLEOTIDE SEQUENCE</scope>
    <source>
        <strain evidence="2">VKM Ac-1321</strain>
    </source>
</reference>
<sequence length="240" mass="23235">MYRPRVISGLRHALFTGALLLALAACGSTGQAGTVTAQQSSAGPAAEAGAGLGSVSAAAPASSAPAAVPRNPGGAVLVVGPGHAYRTPCQAIAAAKAGDTVQIDAKGNGGYAGDVCGWSTDGLMIVGFNGRALVDDLGRGTAIMVGSGITAPVVVQNNILAGGGTLVSQGGASTSGNCTAADPRFADRAGFDYHLAAGSPCIDKGVTPGADAAAAEQYVHPLSHRARATTGAGPDPGAFE</sequence>
<dbReference type="InterPro" id="IPR012334">
    <property type="entry name" value="Pectin_lyas_fold"/>
</dbReference>
<evidence type="ECO:0000313" key="3">
    <source>
        <dbReference type="Proteomes" id="UP001143480"/>
    </source>
</evidence>
<keyword evidence="1" id="KW-0732">Signal</keyword>
<keyword evidence="3" id="KW-1185">Reference proteome</keyword>
<reference evidence="2" key="1">
    <citation type="journal article" date="2014" name="Int. J. Syst. Evol. Microbiol.">
        <title>Complete genome sequence of Corynebacterium casei LMG S-19264T (=DSM 44701T), isolated from a smear-ripened cheese.</title>
        <authorList>
            <consortium name="US DOE Joint Genome Institute (JGI-PGF)"/>
            <person name="Walter F."/>
            <person name="Albersmeier A."/>
            <person name="Kalinowski J."/>
            <person name="Ruckert C."/>
        </authorList>
    </citation>
    <scope>NUCLEOTIDE SEQUENCE</scope>
    <source>
        <strain evidence="2">VKM Ac-1321</strain>
    </source>
</reference>
<organism evidence="2 3">
    <name type="scientific">Dactylosporangium matsuzakiense</name>
    <dbReference type="NCBI Taxonomy" id="53360"/>
    <lineage>
        <taxon>Bacteria</taxon>
        <taxon>Bacillati</taxon>
        <taxon>Actinomycetota</taxon>
        <taxon>Actinomycetes</taxon>
        <taxon>Micromonosporales</taxon>
        <taxon>Micromonosporaceae</taxon>
        <taxon>Dactylosporangium</taxon>
    </lineage>
</organism>
<dbReference type="EMBL" id="BSFP01000012">
    <property type="protein sequence ID" value="GLL01016.1"/>
    <property type="molecule type" value="Genomic_DNA"/>
</dbReference>
<dbReference type="PROSITE" id="PS51257">
    <property type="entry name" value="PROKAR_LIPOPROTEIN"/>
    <property type="match status" value="1"/>
</dbReference>
<dbReference type="AlphaFoldDB" id="A0A9W6NLC7"/>
<proteinExistence type="predicted"/>
<evidence type="ECO:0000256" key="1">
    <source>
        <dbReference type="SAM" id="SignalP"/>
    </source>
</evidence>
<dbReference type="Proteomes" id="UP001143480">
    <property type="component" value="Unassembled WGS sequence"/>
</dbReference>